<evidence type="ECO:0000313" key="2">
    <source>
        <dbReference type="EMBL" id="ADW18181.1"/>
    </source>
</evidence>
<dbReference type="CDD" id="cd05280">
    <property type="entry name" value="MDR_yhdh_yhfp"/>
    <property type="match status" value="1"/>
</dbReference>
<reference evidence="2 3" key="1">
    <citation type="journal article" date="2011" name="Stand. Genomic Sci.">
        <title>Complete genome sequence of Desulfobulbus propionicus type strain (1pr3).</title>
        <authorList>
            <person name="Pagani I."/>
            <person name="Lapidus A."/>
            <person name="Nolan M."/>
            <person name="Lucas S."/>
            <person name="Hammon N."/>
            <person name="Deshpande S."/>
            <person name="Cheng J.F."/>
            <person name="Chertkov O."/>
            <person name="Davenport K."/>
            <person name="Tapia R."/>
            <person name="Han C."/>
            <person name="Goodwin L."/>
            <person name="Pitluck S."/>
            <person name="Liolios K."/>
            <person name="Mavromatis K."/>
            <person name="Ivanova N."/>
            <person name="Mikhailova N."/>
            <person name="Pati A."/>
            <person name="Chen A."/>
            <person name="Palaniappan K."/>
            <person name="Land M."/>
            <person name="Hauser L."/>
            <person name="Chang Y.J."/>
            <person name="Jeffries C.D."/>
            <person name="Detter J.C."/>
            <person name="Brambilla E."/>
            <person name="Kannan K.P."/>
            <person name="Djao O.D."/>
            <person name="Rohde M."/>
            <person name="Pukall R."/>
            <person name="Spring S."/>
            <person name="Goker M."/>
            <person name="Sikorski J."/>
            <person name="Woyke T."/>
            <person name="Bristow J."/>
            <person name="Eisen J.A."/>
            <person name="Markowitz V."/>
            <person name="Hugenholtz P."/>
            <person name="Kyrpides N.C."/>
            <person name="Klenk H.P."/>
        </authorList>
    </citation>
    <scope>NUCLEOTIDE SEQUENCE [LARGE SCALE GENOMIC DNA]</scope>
    <source>
        <strain evidence="3">ATCC 33891 / DSM 2032 / 1pr3</strain>
    </source>
</reference>
<keyword evidence="3" id="KW-1185">Reference proteome</keyword>
<dbReference type="AlphaFoldDB" id="A0A7U4DPI7"/>
<dbReference type="PANTHER" id="PTHR43677">
    <property type="entry name" value="SHORT-CHAIN DEHYDROGENASE/REDUCTASE"/>
    <property type="match status" value="1"/>
</dbReference>
<dbReference type="InterPro" id="IPR013154">
    <property type="entry name" value="ADH-like_N"/>
</dbReference>
<evidence type="ECO:0000313" key="3">
    <source>
        <dbReference type="Proteomes" id="UP000006365"/>
    </source>
</evidence>
<accession>A0A7U4DPI7</accession>
<name>A0A7U4DPI7_DESPD</name>
<dbReference type="Gene3D" id="3.40.50.720">
    <property type="entry name" value="NAD(P)-binding Rossmann-like Domain"/>
    <property type="match status" value="1"/>
</dbReference>
<dbReference type="SMART" id="SM00829">
    <property type="entry name" value="PKS_ER"/>
    <property type="match status" value="1"/>
</dbReference>
<dbReference type="InterPro" id="IPR013149">
    <property type="entry name" value="ADH-like_C"/>
</dbReference>
<dbReference type="InterPro" id="IPR020843">
    <property type="entry name" value="ER"/>
</dbReference>
<dbReference type="PANTHER" id="PTHR43677:SF1">
    <property type="entry name" value="ACRYLYL-COA REDUCTASE ACUI-RELATED"/>
    <property type="match status" value="1"/>
</dbReference>
<dbReference type="SUPFAM" id="SSF51735">
    <property type="entry name" value="NAD(P)-binding Rossmann-fold domains"/>
    <property type="match status" value="1"/>
</dbReference>
<dbReference type="InterPro" id="IPR011032">
    <property type="entry name" value="GroES-like_sf"/>
</dbReference>
<dbReference type="RefSeq" id="WP_015724721.1">
    <property type="nucleotide sequence ID" value="NC_014972.1"/>
</dbReference>
<organism evidence="2 3">
    <name type="scientific">Desulfobulbus propionicus (strain ATCC 33891 / DSM 2032 / VKM B-1956 / 1pr3)</name>
    <dbReference type="NCBI Taxonomy" id="577650"/>
    <lineage>
        <taxon>Bacteria</taxon>
        <taxon>Pseudomonadati</taxon>
        <taxon>Thermodesulfobacteriota</taxon>
        <taxon>Desulfobulbia</taxon>
        <taxon>Desulfobulbales</taxon>
        <taxon>Desulfobulbaceae</taxon>
        <taxon>Desulfobulbus</taxon>
    </lineage>
</organism>
<protein>
    <submittedName>
        <fullName evidence="2">Quinone oxidoreductase, YhdH/YhfP family</fullName>
    </submittedName>
</protein>
<dbReference type="NCBIfam" id="TIGR02823">
    <property type="entry name" value="oxido_YhdH"/>
    <property type="match status" value="1"/>
</dbReference>
<dbReference type="InterPro" id="IPR036291">
    <property type="entry name" value="NAD(P)-bd_dom_sf"/>
</dbReference>
<dbReference type="InterPro" id="IPR014188">
    <property type="entry name" value="Acrylyl-CoA_reductase_AcuI"/>
</dbReference>
<proteinExistence type="predicted"/>
<dbReference type="Pfam" id="PF08240">
    <property type="entry name" value="ADH_N"/>
    <property type="match status" value="1"/>
</dbReference>
<dbReference type="SUPFAM" id="SSF50129">
    <property type="entry name" value="GroES-like"/>
    <property type="match status" value="1"/>
</dbReference>
<dbReference type="KEGG" id="dpr:Despr_2033"/>
<dbReference type="Pfam" id="PF00107">
    <property type="entry name" value="ADH_zinc_N"/>
    <property type="match status" value="1"/>
</dbReference>
<sequence>MDNRAFKAMIVTETEEKQFVRAIGERHVDDLPVGEVLIRVRYSSLNYKDALSASGNKGVTRRYPHTPGIDAAGIVAESSAPNVKPGDEVLVTGFDLGMNTSGGFAEYIRVPAAWVVPLPAGLSLRESMIYGTAGFTAALSCLRLIDNGVAAGHGPILVTGATGGVGSIAVAILAKCGYKVMAATTKGAETSYLRQIGANEVISSSEVDDQSGRPLLKPRWAGAVDTVGGNILSTAIKATRYGGTVTCCGNITSGELHTSIYPFILNGVSLLGIDSVNCPAPLRRRVWKRLSGEWKLDHLDTITTELPNLEALDERIGLILQGKNRGRAIVRIGD</sequence>
<dbReference type="Proteomes" id="UP000006365">
    <property type="component" value="Chromosome"/>
</dbReference>
<evidence type="ECO:0000259" key="1">
    <source>
        <dbReference type="SMART" id="SM00829"/>
    </source>
</evidence>
<feature type="domain" description="Enoyl reductase (ER)" evidence="1">
    <location>
        <begin position="21"/>
        <end position="330"/>
    </location>
</feature>
<dbReference type="Gene3D" id="3.90.180.10">
    <property type="entry name" value="Medium-chain alcohol dehydrogenases, catalytic domain"/>
    <property type="match status" value="1"/>
</dbReference>
<dbReference type="EMBL" id="CP002364">
    <property type="protein sequence ID" value="ADW18181.1"/>
    <property type="molecule type" value="Genomic_DNA"/>
</dbReference>
<gene>
    <name evidence="2" type="ordered locus">Despr_2033</name>
</gene>
<dbReference type="InterPro" id="IPR051397">
    <property type="entry name" value="Zn-ADH-like_protein"/>
</dbReference>
<dbReference type="GO" id="GO:0043957">
    <property type="term" value="F:acryloyl-CoA reductase (NADPH) activity"/>
    <property type="evidence" value="ECO:0007669"/>
    <property type="project" value="TreeGrafter"/>
</dbReference>